<name>A0A7Z3C2N7_PSEFL</name>
<reference evidence="1 2" key="1">
    <citation type="submission" date="2018-03" db="EMBL/GenBank/DDBJ databases">
        <title>Complete genome sequence of Pseudomonas fluorescens sp. G7.</title>
        <authorList>
            <person name="Gao C.-H."/>
            <person name="Li Z."/>
            <person name="Cai P."/>
        </authorList>
    </citation>
    <scope>NUCLEOTIDE SEQUENCE [LARGE SCALE GENOMIC DNA]</scope>
    <source>
        <strain evidence="1 2">G7</strain>
    </source>
</reference>
<proteinExistence type="predicted"/>
<sequence>MQIDPELYKQIKDTIDNFPPYPDLDALIANGDIKKVRAGYNVLSEAGMEAIKKYLISVTAPHNGKPAIFQISRKRKR</sequence>
<evidence type="ECO:0000313" key="1">
    <source>
        <dbReference type="EMBL" id="QJP93751.1"/>
    </source>
</evidence>
<organism evidence="1 2">
    <name type="scientific">Pseudomonas fluorescens</name>
    <dbReference type="NCBI Taxonomy" id="294"/>
    <lineage>
        <taxon>Bacteria</taxon>
        <taxon>Pseudomonadati</taxon>
        <taxon>Pseudomonadota</taxon>
        <taxon>Gammaproteobacteria</taxon>
        <taxon>Pseudomonadales</taxon>
        <taxon>Pseudomonadaceae</taxon>
        <taxon>Pseudomonas</taxon>
    </lineage>
</organism>
<dbReference type="RefSeq" id="WP_169428787.1">
    <property type="nucleotide sequence ID" value="NZ_CP027561.1"/>
</dbReference>
<accession>A0A7Z3C2N7</accession>
<dbReference type="AlphaFoldDB" id="A0A7Z3C2N7"/>
<evidence type="ECO:0000313" key="2">
    <source>
        <dbReference type="Proteomes" id="UP000501669"/>
    </source>
</evidence>
<dbReference type="EMBL" id="CP027561">
    <property type="protein sequence ID" value="QJP93751.1"/>
    <property type="molecule type" value="Genomic_DNA"/>
</dbReference>
<dbReference type="Proteomes" id="UP000501669">
    <property type="component" value="Chromosome"/>
</dbReference>
<gene>
    <name evidence="1" type="ORF">C6Y56_03815</name>
</gene>
<protein>
    <submittedName>
        <fullName evidence="1">Uncharacterized protein</fullName>
    </submittedName>
</protein>